<feature type="transmembrane region" description="Helical" evidence="10">
    <location>
        <begin position="533"/>
        <end position="553"/>
    </location>
</feature>
<dbReference type="GO" id="GO:0005886">
    <property type="term" value="C:plasma membrane"/>
    <property type="evidence" value="ECO:0007669"/>
    <property type="project" value="TreeGrafter"/>
</dbReference>
<keyword evidence="3 10" id="KW-1133">Transmembrane helix</keyword>
<dbReference type="OrthoDB" id="3365399at2759"/>
<dbReference type="Pfam" id="PF07690">
    <property type="entry name" value="MFS_1"/>
    <property type="match status" value="1"/>
</dbReference>
<feature type="transmembrane region" description="Helical" evidence="10">
    <location>
        <begin position="465"/>
        <end position="487"/>
    </location>
</feature>
<dbReference type="Proteomes" id="UP000073492">
    <property type="component" value="Unassembled WGS sequence"/>
</dbReference>
<evidence type="ECO:0000313" key="13">
    <source>
        <dbReference type="Proteomes" id="UP000073492"/>
    </source>
</evidence>
<feature type="transmembrane region" description="Helical" evidence="10">
    <location>
        <begin position="499"/>
        <end position="521"/>
    </location>
</feature>
<feature type="transmembrane region" description="Helical" evidence="10">
    <location>
        <begin position="362"/>
        <end position="384"/>
    </location>
</feature>
<dbReference type="CDD" id="cd17323">
    <property type="entry name" value="MFS_Tpo1_MDR_like"/>
    <property type="match status" value="1"/>
</dbReference>
<reference evidence="12 13" key="1">
    <citation type="submission" date="2015-07" db="EMBL/GenBank/DDBJ databases">
        <title>Comparative genomics of the Sigatoka disease complex on banana suggests a link between parallel evolutionary changes in Pseudocercospora fijiensis and Pseudocercospora eumusae and increased virulence on the banana host.</title>
        <authorList>
            <person name="Chang T.-C."/>
            <person name="Salvucci A."/>
            <person name="Crous P.W."/>
            <person name="Stergiopoulos I."/>
        </authorList>
    </citation>
    <scope>NUCLEOTIDE SEQUENCE [LARGE SCALE GENOMIC DNA]</scope>
    <source>
        <strain evidence="12 13">CBS 116634</strain>
    </source>
</reference>
<dbReference type="SUPFAM" id="SSF103473">
    <property type="entry name" value="MFS general substrate transporter"/>
    <property type="match status" value="1"/>
</dbReference>
<evidence type="ECO:0000259" key="11">
    <source>
        <dbReference type="PROSITE" id="PS50850"/>
    </source>
</evidence>
<dbReference type="GO" id="GO:0022857">
    <property type="term" value="F:transmembrane transporter activity"/>
    <property type="evidence" value="ECO:0007669"/>
    <property type="project" value="InterPro"/>
</dbReference>
<evidence type="ECO:0000256" key="1">
    <source>
        <dbReference type="ARBA" id="ARBA00004141"/>
    </source>
</evidence>
<evidence type="ECO:0000256" key="9">
    <source>
        <dbReference type="SAM" id="MobiDB-lite"/>
    </source>
</evidence>
<feature type="region of interest" description="Disordered" evidence="9">
    <location>
        <begin position="1"/>
        <end position="27"/>
    </location>
</feature>
<protein>
    <recommendedName>
        <fullName evidence="7">Cercosporin MFS transporter CTB4</fullName>
    </recommendedName>
    <alternativeName>
        <fullName evidence="8">Cercosporin toxin biosynthesis cluster protein 4</fullName>
    </alternativeName>
</protein>
<evidence type="ECO:0000256" key="7">
    <source>
        <dbReference type="ARBA" id="ARBA00069139"/>
    </source>
</evidence>
<feature type="compositionally biased region" description="Basic and acidic residues" evidence="9">
    <location>
        <begin position="7"/>
        <end position="18"/>
    </location>
</feature>
<dbReference type="Gene3D" id="1.20.1250.20">
    <property type="entry name" value="MFS general substrate transporter like domains"/>
    <property type="match status" value="1"/>
</dbReference>
<comment type="subcellular location">
    <subcellularLocation>
        <location evidence="1">Membrane</location>
        <topology evidence="1">Multi-pass membrane protein</topology>
    </subcellularLocation>
</comment>
<dbReference type="PROSITE" id="PS50850">
    <property type="entry name" value="MFS"/>
    <property type="match status" value="1"/>
</dbReference>
<evidence type="ECO:0000256" key="2">
    <source>
        <dbReference type="ARBA" id="ARBA00022692"/>
    </source>
</evidence>
<dbReference type="AlphaFoldDB" id="A0A139HFE8"/>
<feature type="transmembrane region" description="Helical" evidence="10">
    <location>
        <begin position="396"/>
        <end position="418"/>
    </location>
</feature>
<dbReference type="FunFam" id="1.20.1250.20:FF:000011">
    <property type="entry name" value="MFS multidrug transporter, putative"/>
    <property type="match status" value="1"/>
</dbReference>
<evidence type="ECO:0000256" key="4">
    <source>
        <dbReference type="ARBA" id="ARBA00023136"/>
    </source>
</evidence>
<keyword evidence="2 10" id="KW-0812">Transmembrane</keyword>
<keyword evidence="4 10" id="KW-0472">Membrane</keyword>
<dbReference type="GO" id="GO:0042908">
    <property type="term" value="P:xenobiotic transport"/>
    <property type="evidence" value="ECO:0007669"/>
    <property type="project" value="UniProtKB-ARBA"/>
</dbReference>
<dbReference type="EMBL" id="LFZO01000665">
    <property type="protein sequence ID" value="KXT01099.1"/>
    <property type="molecule type" value="Genomic_DNA"/>
</dbReference>
<dbReference type="PANTHER" id="PTHR23502:SF12">
    <property type="entry name" value="MULTIDRUG TRANSPORTER, PUTATIVE (AFU_ORTHOLOGUE AFUA_1G06440)-RELATED"/>
    <property type="match status" value="1"/>
</dbReference>
<feature type="transmembrane region" description="Helical" evidence="10">
    <location>
        <begin position="112"/>
        <end position="134"/>
    </location>
</feature>
<feature type="compositionally biased region" description="Basic and acidic residues" evidence="9">
    <location>
        <begin position="583"/>
        <end position="592"/>
    </location>
</feature>
<evidence type="ECO:0000256" key="10">
    <source>
        <dbReference type="SAM" id="Phobius"/>
    </source>
</evidence>
<comment type="function">
    <text evidence="6">MFS transporter; part of the gene cluster that mediates the biosynthesis of cercosporin, a light-activated, non-host-selective toxin. The perylenequinone chromophore of cercosporin absorbs light energy to attain an electronically-activated triplet state and produces active oxygen species such as the hydroxyl radical, superoxide, hydrogen peroxide or singlet oxygen upon reaction with oxygen molecules. These reactive oxygen species cause damage to various cellular components including lipids, proteins and nucleic acids. Responsible for secretion and accumulation of cercosporin, but does not play any roles in self-protection against the toxicity of cercosporin.</text>
</comment>
<sequence length="599" mass="65657">MDSDTSFTKEAEIAERRPSHMSIEPPLSPVSTCSDSILIASPPSRHSRHSQDFAENALQPHLSRTSSTNAVGGIVPTRTWTQGTAGTAGPQDMAFEVDFDENTRENPQDWSLWYKCTVIAIFSFATTSSVLYSTSYTSAIPGMVREWGLSEIEGILGVTTYLLGLATGAVALAPLSEMYGRRIVYLITVSLFVVLVIPCAVAKNITTVLVTRFFAAFCAAAMISNAPGTVNDIVDEDHRALAFSIWSIGPINGPVLGPTVGGFVYEYLGWRWTNWVVAILSGVAGILVASVPETYAPALLRRKAHKKRKETGDKTWWSRYDDSEDFWPLLKALRLDRQGTDLVRSLQDSCAISKKANENHSMFWDVYVALVYGVLYLCFVAYPIVFRDLRGWSPGFTGLSFCGIGIGGTTTILSEPLIRRMINAHKHDPETGRPYPEAMVSVVCIASVLIPAGEIIFAWTCTPNVHWIVPILAGIPFGAGNAGVFIYASNYLVQSYGIYAASALAGNAVFRSIMGATLPLAGPSLYRALGANWAGMLLGLLEALFIPIPFVFYRYGHKIRQKSTLIRQLAEDQRREARHRRGVEKSTRRAEAELPLAVP</sequence>
<feature type="transmembrane region" description="Helical" evidence="10">
    <location>
        <begin position="209"/>
        <end position="228"/>
    </location>
</feature>
<evidence type="ECO:0000256" key="3">
    <source>
        <dbReference type="ARBA" id="ARBA00022989"/>
    </source>
</evidence>
<keyword evidence="13" id="KW-1185">Reference proteome</keyword>
<dbReference type="InterPro" id="IPR011701">
    <property type="entry name" value="MFS"/>
</dbReference>
<feature type="domain" description="Major facilitator superfamily (MFS) profile" evidence="11">
    <location>
        <begin position="113"/>
        <end position="557"/>
    </location>
</feature>
<gene>
    <name evidence="12" type="ORF">AC579_6765</name>
</gene>
<dbReference type="PROSITE" id="PS00216">
    <property type="entry name" value="SUGAR_TRANSPORT_1"/>
    <property type="match status" value="1"/>
</dbReference>
<feature type="transmembrane region" description="Helical" evidence="10">
    <location>
        <begin position="240"/>
        <end position="263"/>
    </location>
</feature>
<evidence type="ECO:0000256" key="6">
    <source>
        <dbReference type="ARBA" id="ARBA00053977"/>
    </source>
</evidence>
<feature type="transmembrane region" description="Helical" evidence="10">
    <location>
        <begin position="438"/>
        <end position="459"/>
    </location>
</feature>
<accession>A0A139HFE8</accession>
<comment type="similarity">
    <text evidence="5">Belongs to the major facilitator superfamily. CAR1 family.</text>
</comment>
<comment type="caution">
    <text evidence="12">The sequence shown here is derived from an EMBL/GenBank/DDBJ whole genome shotgun (WGS) entry which is preliminary data.</text>
</comment>
<proteinExistence type="inferred from homology"/>
<dbReference type="GO" id="GO:0140115">
    <property type="term" value="P:export across plasma membrane"/>
    <property type="evidence" value="ECO:0007669"/>
    <property type="project" value="UniProtKB-ARBA"/>
</dbReference>
<feature type="region of interest" description="Disordered" evidence="9">
    <location>
        <begin position="576"/>
        <end position="599"/>
    </location>
</feature>
<dbReference type="InterPro" id="IPR020846">
    <property type="entry name" value="MFS_dom"/>
</dbReference>
<name>A0A139HFE8_9PEZI</name>
<evidence type="ECO:0000313" key="12">
    <source>
        <dbReference type="EMBL" id="KXT01099.1"/>
    </source>
</evidence>
<feature type="transmembrane region" description="Helical" evidence="10">
    <location>
        <begin position="154"/>
        <end position="176"/>
    </location>
</feature>
<evidence type="ECO:0000256" key="8">
    <source>
        <dbReference type="ARBA" id="ARBA00077167"/>
    </source>
</evidence>
<evidence type="ECO:0000256" key="5">
    <source>
        <dbReference type="ARBA" id="ARBA00038347"/>
    </source>
</evidence>
<dbReference type="InterPro" id="IPR036259">
    <property type="entry name" value="MFS_trans_sf"/>
</dbReference>
<feature type="transmembrane region" description="Helical" evidence="10">
    <location>
        <begin position="183"/>
        <end position="203"/>
    </location>
</feature>
<dbReference type="InterPro" id="IPR005829">
    <property type="entry name" value="Sugar_transporter_CS"/>
</dbReference>
<organism evidence="12 13">
    <name type="scientific">Pseudocercospora musae</name>
    <dbReference type="NCBI Taxonomy" id="113226"/>
    <lineage>
        <taxon>Eukaryota</taxon>
        <taxon>Fungi</taxon>
        <taxon>Dikarya</taxon>
        <taxon>Ascomycota</taxon>
        <taxon>Pezizomycotina</taxon>
        <taxon>Dothideomycetes</taxon>
        <taxon>Dothideomycetidae</taxon>
        <taxon>Mycosphaerellales</taxon>
        <taxon>Mycosphaerellaceae</taxon>
        <taxon>Pseudocercospora</taxon>
    </lineage>
</organism>
<feature type="transmembrane region" description="Helical" evidence="10">
    <location>
        <begin position="275"/>
        <end position="300"/>
    </location>
</feature>
<dbReference type="PANTHER" id="PTHR23502">
    <property type="entry name" value="MAJOR FACILITATOR SUPERFAMILY"/>
    <property type="match status" value="1"/>
</dbReference>